<dbReference type="InterPro" id="IPR010982">
    <property type="entry name" value="Lambda_DNA-bd_dom_sf"/>
</dbReference>
<dbReference type="SUPFAM" id="SSF47413">
    <property type="entry name" value="lambda repressor-like DNA-binding domains"/>
    <property type="match status" value="1"/>
</dbReference>
<dbReference type="EMBL" id="CP107246">
    <property type="protein sequence ID" value="WIM05278.1"/>
    <property type="molecule type" value="Genomic_DNA"/>
</dbReference>
<name>A0AA49IXR2_9PROT</name>
<dbReference type="Gene3D" id="3.30.160.250">
    <property type="match status" value="1"/>
</dbReference>
<sequence>MTRFQYSVTLTAAEEGGFVATCRDLPELITQGEDEHDALVQAADAMDEVFATYMIEGMDFPQPSKTRRGEHRVSPPAETMAKAALYVAMREAGISKLQLAKRLGVDEKEVRRLLDPHYGSKLPRIAQAISALGQRLVIGLEPA</sequence>
<reference evidence="1" key="1">
    <citation type="journal article" date="2023" name="Nat. Microbiol.">
        <title>Enrichment and characterization of a nitric oxide-reducing microbial community in a continuous bioreactor.</title>
        <authorList>
            <person name="Garrido-Amador P."/>
            <person name="Stortenbeker N."/>
            <person name="Wessels H.J.C.T."/>
            <person name="Speth D.R."/>
            <person name="Garcia-Heredia I."/>
            <person name="Kartal B."/>
        </authorList>
    </citation>
    <scope>NUCLEOTIDE SEQUENCE</scope>
    <source>
        <strain evidence="1">MAG1</strain>
    </source>
</reference>
<dbReference type="GO" id="GO:0003677">
    <property type="term" value="F:DNA binding"/>
    <property type="evidence" value="ECO:0007669"/>
    <property type="project" value="InterPro"/>
</dbReference>
<dbReference type="InterPro" id="IPR035069">
    <property type="entry name" value="TTHA1013/TTHA0281-like"/>
</dbReference>
<proteinExistence type="predicted"/>
<dbReference type="SUPFAM" id="SSF143100">
    <property type="entry name" value="TTHA1013/TTHA0281-like"/>
    <property type="match status" value="1"/>
</dbReference>
<dbReference type="KEGG" id="npv:OHM77_11360"/>
<protein>
    <submittedName>
        <fullName evidence="1">Type II toxin-antitoxin system HicB family antitoxin</fullName>
    </submittedName>
</protein>
<organism evidence="1">
    <name type="scientific">Candidatus Nitricoxidivorans perseverans</name>
    <dbReference type="NCBI Taxonomy" id="2975601"/>
    <lineage>
        <taxon>Bacteria</taxon>
        <taxon>Pseudomonadati</taxon>
        <taxon>Pseudomonadota</taxon>
        <taxon>Betaproteobacteria</taxon>
        <taxon>Nitrosomonadales</taxon>
        <taxon>Sterolibacteriaceae</taxon>
        <taxon>Candidatus Nitricoxidivorans</taxon>
    </lineage>
</organism>
<gene>
    <name evidence="1" type="ORF">OHM77_11360</name>
</gene>
<accession>A0AA49IXR2</accession>
<evidence type="ECO:0000313" key="1">
    <source>
        <dbReference type="EMBL" id="WIM05278.1"/>
    </source>
</evidence>
<dbReference type="Proteomes" id="UP001234916">
    <property type="component" value="Chromosome"/>
</dbReference>
<dbReference type="AlphaFoldDB" id="A0AA49IXR2"/>